<protein>
    <recommendedName>
        <fullName evidence="2">NYN domain-containing protein</fullName>
    </recommendedName>
</protein>
<evidence type="ECO:0008006" key="2">
    <source>
        <dbReference type="Google" id="ProtNLM"/>
    </source>
</evidence>
<gene>
    <name evidence="1" type="ORF">LCGC14_1271530</name>
</gene>
<reference evidence="1" key="1">
    <citation type="journal article" date="2015" name="Nature">
        <title>Complex archaea that bridge the gap between prokaryotes and eukaryotes.</title>
        <authorList>
            <person name="Spang A."/>
            <person name="Saw J.H."/>
            <person name="Jorgensen S.L."/>
            <person name="Zaremba-Niedzwiedzka K."/>
            <person name="Martijn J."/>
            <person name="Lind A.E."/>
            <person name="van Eijk R."/>
            <person name="Schleper C."/>
            <person name="Guy L."/>
            <person name="Ettema T.J."/>
        </authorList>
    </citation>
    <scope>NUCLEOTIDE SEQUENCE</scope>
</reference>
<organism evidence="1">
    <name type="scientific">marine sediment metagenome</name>
    <dbReference type="NCBI Taxonomy" id="412755"/>
    <lineage>
        <taxon>unclassified sequences</taxon>
        <taxon>metagenomes</taxon>
        <taxon>ecological metagenomes</taxon>
    </lineage>
</organism>
<sequence>MHFLFKSEVETVNIKKNYYRKKLYCPDCFKTQLKKLDSSTFYNKYQCWNKDCKANGTPFAVLNSYIKNEENFDDSCDSCQEPLHRKFIDGGENPLLQFKCSGKMCESNIDPYSYNLRAGEWEGRSPKIVVYDDSSTPKSQIFESGRKHIKIKKNHSVEENEQNLINSLPKEFQEQETHEPTYKIEDMPLLAMNSSEYSSFLDRHQQKVVVLIDLPNFIRTMRELYPHNFEDVLRKAHNHILQYIENSFLTSKDYIIRYFSKPAKDLEIPNNIIINFCSKNSNREIFHLLKVPKGGGYSDIDNYLIANGVEILERCDIRGFVIISSDKDYLPVLRIAIYKKIKSRIIGINTPEIYEEYNIPAITFLGMMKLFDKI</sequence>
<dbReference type="EMBL" id="LAZR01007142">
    <property type="protein sequence ID" value="KKM87179.1"/>
    <property type="molecule type" value="Genomic_DNA"/>
</dbReference>
<dbReference type="Gene3D" id="3.40.50.1010">
    <property type="entry name" value="5'-nuclease"/>
    <property type="match status" value="1"/>
</dbReference>
<dbReference type="AlphaFoldDB" id="A0A0F9KY07"/>
<accession>A0A0F9KY07</accession>
<proteinExistence type="predicted"/>
<comment type="caution">
    <text evidence="1">The sequence shown here is derived from an EMBL/GenBank/DDBJ whole genome shotgun (WGS) entry which is preliminary data.</text>
</comment>
<evidence type="ECO:0000313" key="1">
    <source>
        <dbReference type="EMBL" id="KKM87179.1"/>
    </source>
</evidence>
<name>A0A0F9KY07_9ZZZZ</name>